<evidence type="ECO:0000313" key="1">
    <source>
        <dbReference type="EMBL" id="CAB4898812.1"/>
    </source>
</evidence>
<dbReference type="PANTHER" id="PTHR13812:SF19">
    <property type="entry name" value="KETIMINE REDUCTASE MU-CRYSTALLIN"/>
    <property type="match status" value="1"/>
</dbReference>
<dbReference type="Gene3D" id="3.30.1780.10">
    <property type="entry name" value="ornithine cyclodeaminase, domain 1"/>
    <property type="match status" value="1"/>
</dbReference>
<dbReference type="PANTHER" id="PTHR13812">
    <property type="entry name" value="KETIMINE REDUCTASE MU-CRYSTALLIN"/>
    <property type="match status" value="1"/>
</dbReference>
<organism evidence="1">
    <name type="scientific">freshwater metagenome</name>
    <dbReference type="NCBI Taxonomy" id="449393"/>
    <lineage>
        <taxon>unclassified sequences</taxon>
        <taxon>metagenomes</taxon>
        <taxon>ecological metagenomes</taxon>
    </lineage>
</organism>
<proteinExistence type="predicted"/>
<reference evidence="1" key="1">
    <citation type="submission" date="2020-05" db="EMBL/GenBank/DDBJ databases">
        <authorList>
            <person name="Chiriac C."/>
            <person name="Salcher M."/>
            <person name="Ghai R."/>
            <person name="Kavagutti S V."/>
        </authorList>
    </citation>
    <scope>NUCLEOTIDE SEQUENCE</scope>
</reference>
<name>A0A6J7FSN9_9ZZZZ</name>
<dbReference type="EMBL" id="CAFBMB010000052">
    <property type="protein sequence ID" value="CAB4898812.1"/>
    <property type="molecule type" value="Genomic_DNA"/>
</dbReference>
<dbReference type="InterPro" id="IPR003462">
    <property type="entry name" value="ODC_Mu_crystall"/>
</dbReference>
<dbReference type="AlphaFoldDB" id="A0A6J7FSN9"/>
<dbReference type="SUPFAM" id="SSF51735">
    <property type="entry name" value="NAD(P)-binding Rossmann-fold domains"/>
    <property type="match status" value="1"/>
</dbReference>
<dbReference type="Gene3D" id="3.40.50.720">
    <property type="entry name" value="NAD(P)-binding Rossmann-like Domain"/>
    <property type="match status" value="1"/>
</dbReference>
<dbReference type="GO" id="GO:0005737">
    <property type="term" value="C:cytoplasm"/>
    <property type="evidence" value="ECO:0007669"/>
    <property type="project" value="TreeGrafter"/>
</dbReference>
<dbReference type="Pfam" id="PF02423">
    <property type="entry name" value="OCD_Mu_crystall"/>
    <property type="match status" value="1"/>
</dbReference>
<dbReference type="InterPro" id="IPR036291">
    <property type="entry name" value="NAD(P)-bd_dom_sf"/>
</dbReference>
<sequence length="335" mass="34871">MSDEAFFATPATLFLSDADVAELSDGDAVIAALAEAYAQPDDPQATPERVVVPTATGWQRVMPSAPPGSRFAGSKTISASVKNGVVSYLISLFDQYDSRLAALIDGNRITGLRTAGTAAAALTKLVPDRPIVVAVIGSGFEARAQLRAASRVATMSDVRVSSPTAANREQFAAELTAELGITVTAVDSAQDATREADLILCAARSRDESPTLLSEWVAENATVVSIGSTTPTQKELDPALIGRAKLVVADALHEVLNDSGDMIAARAAGFDPASVTVSLHDLLGGRISRAPEGIAIYKSTGSGFQDLVIAELLYNLAVERGIGTPLPVGILTIRK</sequence>
<gene>
    <name evidence="1" type="ORF">UFOPK3516_00830</name>
</gene>
<accession>A0A6J7FSN9</accession>
<protein>
    <submittedName>
        <fullName evidence="1">Unannotated protein</fullName>
    </submittedName>
</protein>
<dbReference type="InterPro" id="IPR023401">
    <property type="entry name" value="ODC_N"/>
</dbReference>
<dbReference type="PIRSF" id="PIRSF001439">
    <property type="entry name" value="CryM"/>
    <property type="match status" value="1"/>
</dbReference>